<dbReference type="NCBIfam" id="NF002295">
    <property type="entry name" value="PRK01222.1-1"/>
    <property type="match status" value="1"/>
</dbReference>
<comment type="catalytic activity">
    <reaction evidence="1 9">
        <text>N-(5-phospho-beta-D-ribosyl)anthranilate = 1-(2-carboxyphenylamino)-1-deoxy-D-ribulose 5-phosphate</text>
        <dbReference type="Rhea" id="RHEA:21540"/>
        <dbReference type="ChEBI" id="CHEBI:18277"/>
        <dbReference type="ChEBI" id="CHEBI:58613"/>
        <dbReference type="EC" id="5.3.1.24"/>
    </reaction>
</comment>
<evidence type="ECO:0000313" key="13">
    <source>
        <dbReference type="Proteomes" id="UP000236286"/>
    </source>
</evidence>
<reference evidence="12 13" key="1">
    <citation type="submission" date="2017-10" db="EMBL/GenBank/DDBJ databases">
        <title>Genome announcement of Methylocella silvestris TVC from permafrost.</title>
        <authorList>
            <person name="Wang J."/>
            <person name="Geng K."/>
            <person name="Ul-Haque F."/>
            <person name="Crombie A.T."/>
            <person name="Street L.E."/>
            <person name="Wookey P.A."/>
            <person name="Murrell J.C."/>
            <person name="Pratscher J."/>
        </authorList>
    </citation>
    <scope>NUCLEOTIDE SEQUENCE [LARGE SCALE GENOMIC DNA]</scope>
    <source>
        <strain evidence="12 13">TVC</strain>
    </source>
</reference>
<keyword evidence="7 9" id="KW-0057">Aromatic amino acid biosynthesis</keyword>
<dbReference type="EMBL" id="PDZR01000002">
    <property type="protein sequence ID" value="PNG27367.1"/>
    <property type="molecule type" value="Genomic_DNA"/>
</dbReference>
<dbReference type="EC" id="5.3.1.24" evidence="3 9"/>
<dbReference type="GO" id="GO:0004640">
    <property type="term" value="F:phosphoribosylanthranilate isomerase activity"/>
    <property type="evidence" value="ECO:0007669"/>
    <property type="project" value="UniProtKB-UniRule"/>
</dbReference>
<dbReference type="RefSeq" id="WP_102842563.1">
    <property type="nucleotide sequence ID" value="NZ_PDZR01000002.1"/>
</dbReference>
<evidence type="ECO:0000256" key="7">
    <source>
        <dbReference type="ARBA" id="ARBA00023141"/>
    </source>
</evidence>
<dbReference type="InterPro" id="IPR011060">
    <property type="entry name" value="RibuloseP-bd_barrel"/>
</dbReference>
<keyword evidence="6 9" id="KW-0822">Tryptophan biosynthesis</keyword>
<feature type="domain" description="N-(5'phosphoribosyl) anthranilate isomerase (PRAI)" evidence="11">
    <location>
        <begin position="5"/>
        <end position="208"/>
    </location>
</feature>
<organism evidence="12 13">
    <name type="scientific">Methylocella silvestris</name>
    <dbReference type="NCBI Taxonomy" id="199596"/>
    <lineage>
        <taxon>Bacteria</taxon>
        <taxon>Pseudomonadati</taxon>
        <taxon>Pseudomonadota</taxon>
        <taxon>Alphaproteobacteria</taxon>
        <taxon>Hyphomicrobiales</taxon>
        <taxon>Beijerinckiaceae</taxon>
        <taxon>Methylocella</taxon>
    </lineage>
</organism>
<dbReference type="InterPro" id="IPR013785">
    <property type="entry name" value="Aldolase_TIM"/>
</dbReference>
<dbReference type="GO" id="GO:0000162">
    <property type="term" value="P:L-tryptophan biosynthetic process"/>
    <property type="evidence" value="ECO:0007669"/>
    <property type="project" value="UniProtKB-UniRule"/>
</dbReference>
<feature type="region of interest" description="Disordered" evidence="10">
    <location>
        <begin position="222"/>
        <end position="242"/>
    </location>
</feature>
<accession>A0A2J7TKW0</accession>
<comment type="caution">
    <text evidence="12">The sequence shown here is derived from an EMBL/GenBank/DDBJ whole genome shotgun (WGS) entry which is preliminary data.</text>
</comment>
<dbReference type="Proteomes" id="UP000236286">
    <property type="component" value="Unassembled WGS sequence"/>
</dbReference>
<dbReference type="CDD" id="cd00405">
    <property type="entry name" value="PRAI"/>
    <property type="match status" value="1"/>
</dbReference>
<dbReference type="SUPFAM" id="SSF51366">
    <property type="entry name" value="Ribulose-phoshate binding barrel"/>
    <property type="match status" value="1"/>
</dbReference>
<dbReference type="HAMAP" id="MF_00135">
    <property type="entry name" value="PRAI"/>
    <property type="match status" value="1"/>
</dbReference>
<dbReference type="InterPro" id="IPR044643">
    <property type="entry name" value="TrpF_fam"/>
</dbReference>
<evidence type="ECO:0000256" key="9">
    <source>
        <dbReference type="HAMAP-Rule" id="MF_00135"/>
    </source>
</evidence>
<dbReference type="InterPro" id="IPR001240">
    <property type="entry name" value="PRAI_dom"/>
</dbReference>
<dbReference type="UniPathway" id="UPA00035">
    <property type="reaction ID" value="UER00042"/>
</dbReference>
<evidence type="ECO:0000256" key="6">
    <source>
        <dbReference type="ARBA" id="ARBA00022822"/>
    </source>
</evidence>
<evidence type="ECO:0000256" key="2">
    <source>
        <dbReference type="ARBA" id="ARBA00004664"/>
    </source>
</evidence>
<dbReference type="PANTHER" id="PTHR42894:SF1">
    <property type="entry name" value="N-(5'-PHOSPHORIBOSYL)ANTHRANILATE ISOMERASE"/>
    <property type="match status" value="1"/>
</dbReference>
<evidence type="ECO:0000313" key="12">
    <source>
        <dbReference type="EMBL" id="PNG27367.1"/>
    </source>
</evidence>
<dbReference type="OrthoDB" id="9796196at2"/>
<evidence type="ECO:0000256" key="8">
    <source>
        <dbReference type="ARBA" id="ARBA00023235"/>
    </source>
</evidence>
<comment type="similarity">
    <text evidence="9">Belongs to the TrpF family.</text>
</comment>
<evidence type="ECO:0000256" key="1">
    <source>
        <dbReference type="ARBA" id="ARBA00001164"/>
    </source>
</evidence>
<dbReference type="AlphaFoldDB" id="A0A2J7TKW0"/>
<evidence type="ECO:0000256" key="4">
    <source>
        <dbReference type="ARBA" id="ARBA00022272"/>
    </source>
</evidence>
<dbReference type="PANTHER" id="PTHR42894">
    <property type="entry name" value="N-(5'-PHOSPHORIBOSYL)ANTHRANILATE ISOMERASE"/>
    <property type="match status" value="1"/>
</dbReference>
<evidence type="ECO:0000256" key="3">
    <source>
        <dbReference type="ARBA" id="ARBA00012572"/>
    </source>
</evidence>
<dbReference type="Pfam" id="PF00697">
    <property type="entry name" value="PRAI"/>
    <property type="match status" value="1"/>
</dbReference>
<proteinExistence type="inferred from homology"/>
<comment type="pathway">
    <text evidence="2 9">Amino-acid biosynthesis; L-tryptophan biosynthesis; L-tryptophan from chorismate: step 3/5.</text>
</comment>
<sequence length="242" mass="24958">MSTLIKICGLKTPESVDAAVAAGADMIGFVVFEKSPRHISLELGQELGARVGAGVAKVLLTVDADDALLAAAIAALRPVYLQLHGKETPERVAAIRANFGLKVIKAIEIESRASFDRIRAFDEVADMLLFDAKPPANAAHPGGNGAVFDWRLLAGQKISRSWLLAGGLHSGNVAEALRASGAHGVDVSSGVESAPGVKDAEKIAAFVKAARAAAESLAPATKAAARGKGGLQEKLGLARRNG</sequence>
<evidence type="ECO:0000259" key="11">
    <source>
        <dbReference type="Pfam" id="PF00697"/>
    </source>
</evidence>
<gene>
    <name evidence="9" type="primary">trpF</name>
    <name evidence="12" type="ORF">CR492_04140</name>
</gene>
<keyword evidence="8 9" id="KW-0413">Isomerase</keyword>
<dbReference type="Gene3D" id="3.20.20.70">
    <property type="entry name" value="Aldolase class I"/>
    <property type="match status" value="1"/>
</dbReference>
<evidence type="ECO:0000256" key="5">
    <source>
        <dbReference type="ARBA" id="ARBA00022605"/>
    </source>
</evidence>
<evidence type="ECO:0000256" key="10">
    <source>
        <dbReference type="SAM" id="MobiDB-lite"/>
    </source>
</evidence>
<protein>
    <recommendedName>
        <fullName evidence="4 9">N-(5'-phosphoribosyl)anthranilate isomerase</fullName>
        <shortName evidence="9">PRAI</shortName>
        <ecNumber evidence="3 9">5.3.1.24</ecNumber>
    </recommendedName>
</protein>
<keyword evidence="5 9" id="KW-0028">Amino-acid biosynthesis</keyword>
<name>A0A2J7TKW0_METSI</name>